<dbReference type="InterPro" id="IPR011527">
    <property type="entry name" value="ABC1_TM_dom"/>
</dbReference>
<evidence type="ECO:0000256" key="5">
    <source>
        <dbReference type="SAM" id="MobiDB-lite"/>
    </source>
</evidence>
<feature type="transmembrane region" description="Helical" evidence="6">
    <location>
        <begin position="232"/>
        <end position="250"/>
    </location>
</feature>
<evidence type="ECO:0000313" key="9">
    <source>
        <dbReference type="Proteomes" id="UP000600799"/>
    </source>
</evidence>
<keyword evidence="3 6" id="KW-1133">Transmembrane helix</keyword>
<dbReference type="Pfam" id="PF00664">
    <property type="entry name" value="ABC_membrane"/>
    <property type="match status" value="1"/>
</dbReference>
<keyword evidence="4 6" id="KW-0472">Membrane</keyword>
<keyword evidence="9" id="KW-1185">Reference proteome</keyword>
<proteinExistence type="predicted"/>
<evidence type="ECO:0000256" key="2">
    <source>
        <dbReference type="ARBA" id="ARBA00022692"/>
    </source>
</evidence>
<name>A0ABS0HJC9_9SPHN</name>
<dbReference type="EMBL" id="JADQDC010000011">
    <property type="protein sequence ID" value="MBF9152354.1"/>
    <property type="molecule type" value="Genomic_DNA"/>
</dbReference>
<accession>A0ABS0HJC9</accession>
<evidence type="ECO:0000256" key="3">
    <source>
        <dbReference type="ARBA" id="ARBA00022989"/>
    </source>
</evidence>
<organism evidence="8 9">
    <name type="scientific">Novosphingobium jiangmenense</name>
    <dbReference type="NCBI Taxonomy" id="2791981"/>
    <lineage>
        <taxon>Bacteria</taxon>
        <taxon>Pseudomonadati</taxon>
        <taxon>Pseudomonadota</taxon>
        <taxon>Alphaproteobacteria</taxon>
        <taxon>Sphingomonadales</taxon>
        <taxon>Sphingomonadaceae</taxon>
        <taxon>Novosphingobium</taxon>
    </lineage>
</organism>
<feature type="transmembrane region" description="Helical" evidence="6">
    <location>
        <begin position="146"/>
        <end position="165"/>
    </location>
</feature>
<comment type="subcellular location">
    <subcellularLocation>
        <location evidence="1">Cell membrane</location>
        <topology evidence="1">Multi-pass membrane protein</topology>
    </subcellularLocation>
</comment>
<keyword evidence="2 6" id="KW-0812">Transmembrane</keyword>
<evidence type="ECO:0000256" key="1">
    <source>
        <dbReference type="ARBA" id="ARBA00004651"/>
    </source>
</evidence>
<evidence type="ECO:0000256" key="6">
    <source>
        <dbReference type="SAM" id="Phobius"/>
    </source>
</evidence>
<comment type="caution">
    <text evidence="8">The sequence shown here is derived from an EMBL/GenBank/DDBJ whole genome shotgun (WGS) entry which is preliminary data.</text>
</comment>
<feature type="transmembrane region" description="Helical" evidence="6">
    <location>
        <begin position="256"/>
        <end position="277"/>
    </location>
</feature>
<evidence type="ECO:0000256" key="4">
    <source>
        <dbReference type="ARBA" id="ARBA00023136"/>
    </source>
</evidence>
<dbReference type="InterPro" id="IPR036640">
    <property type="entry name" value="ABC1_TM_sf"/>
</dbReference>
<sequence>MRRLTMRETWLRMAAPVAVTAAQAGATLGSASLLHHAGQGADHGLATSLAVAALACTFALEVLRRRLCEAIGWREVAGVRARLFRRVLRADRSAVASQRHGAMLQVFVGDLSARRQWWSDGLPRAATAPVLLLALLAWAGGQSPGMAGAIGAMLALGVTAGAILLRPMSRAVREVRRARGRLSAFASERIARAGSGAQPLGERAEMRRLRRRTDALNRAALRRAWLTGMLRGLPHLVTSLILLIVLLGGGHPGGTIVVVGTAGLALSDLARAAELWIPARISRRRIARLMRIRRAGRAGPGRPASAVLVDFPPASADPRNRNRQSEAGQP</sequence>
<feature type="region of interest" description="Disordered" evidence="5">
    <location>
        <begin position="297"/>
        <end position="330"/>
    </location>
</feature>
<gene>
    <name evidence="8" type="ORF">I2488_15205</name>
</gene>
<dbReference type="Gene3D" id="1.20.1560.10">
    <property type="entry name" value="ABC transporter type 1, transmembrane domain"/>
    <property type="match status" value="1"/>
</dbReference>
<feature type="domain" description="ABC transmembrane type-1" evidence="7">
    <location>
        <begin position="17"/>
        <end position="251"/>
    </location>
</feature>
<dbReference type="Proteomes" id="UP000600799">
    <property type="component" value="Unassembled WGS sequence"/>
</dbReference>
<reference evidence="8 9" key="1">
    <citation type="submission" date="2020-11" db="EMBL/GenBank/DDBJ databases">
        <title>The genome sequence of Novosphingobium sp. 1Y9A.</title>
        <authorList>
            <person name="Liu Y."/>
        </authorList>
    </citation>
    <scope>NUCLEOTIDE SEQUENCE [LARGE SCALE GENOMIC DNA]</scope>
    <source>
        <strain evidence="8 9">1Y9A</strain>
    </source>
</reference>
<dbReference type="RefSeq" id="WP_196276660.1">
    <property type="nucleotide sequence ID" value="NZ_JADQDC010000011.1"/>
</dbReference>
<feature type="transmembrane region" description="Helical" evidence="6">
    <location>
        <begin position="121"/>
        <end position="140"/>
    </location>
</feature>
<dbReference type="SUPFAM" id="SSF90123">
    <property type="entry name" value="ABC transporter transmembrane region"/>
    <property type="match status" value="1"/>
</dbReference>
<evidence type="ECO:0000259" key="7">
    <source>
        <dbReference type="PROSITE" id="PS50929"/>
    </source>
</evidence>
<protein>
    <recommendedName>
        <fullName evidence="7">ABC transmembrane type-1 domain-containing protein</fullName>
    </recommendedName>
</protein>
<feature type="transmembrane region" description="Helical" evidence="6">
    <location>
        <begin position="45"/>
        <end position="63"/>
    </location>
</feature>
<evidence type="ECO:0000313" key="8">
    <source>
        <dbReference type="EMBL" id="MBF9152354.1"/>
    </source>
</evidence>
<dbReference type="PROSITE" id="PS50929">
    <property type="entry name" value="ABC_TM1F"/>
    <property type="match status" value="1"/>
</dbReference>